<reference evidence="1 2" key="1">
    <citation type="submission" date="2024-01" db="EMBL/GenBank/DDBJ databases">
        <title>Unpublished Manusciprt.</title>
        <authorList>
            <person name="Duman M."/>
            <person name="Valdes E.G."/>
            <person name="Ajmi N."/>
            <person name="Altun S."/>
            <person name="Saticioglu I.B."/>
        </authorList>
    </citation>
    <scope>NUCLEOTIDE SEQUENCE [LARGE SCALE GENOMIC DNA]</scope>
    <source>
        <strain evidence="1 2">139P</strain>
    </source>
</reference>
<dbReference type="EMBL" id="JAZDQQ010000012">
    <property type="protein sequence ID" value="MEE1881499.1"/>
    <property type="molecule type" value="Genomic_DNA"/>
</dbReference>
<protein>
    <submittedName>
        <fullName evidence="1">Uncharacterized protein</fullName>
    </submittedName>
</protein>
<name>A0ABU7GR32_9PSED</name>
<sequence>MSELGYCEGDTCGRDGCVGVIESHMVVNCSCHISPPCGACTAPRGYCEACGWEESEDPAPEPEPISQREKDFWKAQAEEWERLRNAPLDNTKVSWRFVSHTNASMIKEGVYPEHMTRAEVEREVRGTFGGRFEQFGNGRFKYIAYTD</sequence>
<comment type="caution">
    <text evidence="1">The sequence shown here is derived from an EMBL/GenBank/DDBJ whole genome shotgun (WGS) entry which is preliminary data.</text>
</comment>
<accession>A0ABU7GR32</accession>
<keyword evidence="2" id="KW-1185">Reference proteome</keyword>
<dbReference type="RefSeq" id="WP_330126216.1">
    <property type="nucleotide sequence ID" value="NZ_JAZDQQ010000012.1"/>
</dbReference>
<proteinExistence type="predicted"/>
<gene>
    <name evidence="1" type="ORF">V0R55_15130</name>
</gene>
<organism evidence="1 2">
    <name type="scientific">Pseudomonas soli</name>
    <dbReference type="NCBI Taxonomy" id="1306993"/>
    <lineage>
        <taxon>Bacteria</taxon>
        <taxon>Pseudomonadati</taxon>
        <taxon>Pseudomonadota</taxon>
        <taxon>Gammaproteobacteria</taxon>
        <taxon>Pseudomonadales</taxon>
        <taxon>Pseudomonadaceae</taxon>
        <taxon>Pseudomonas</taxon>
    </lineage>
</organism>
<evidence type="ECO:0000313" key="1">
    <source>
        <dbReference type="EMBL" id="MEE1881499.1"/>
    </source>
</evidence>
<evidence type="ECO:0000313" key="2">
    <source>
        <dbReference type="Proteomes" id="UP001329505"/>
    </source>
</evidence>
<dbReference type="Proteomes" id="UP001329505">
    <property type="component" value="Unassembled WGS sequence"/>
</dbReference>